<evidence type="ECO:0000313" key="2">
    <source>
        <dbReference type="Proteomes" id="UP001501844"/>
    </source>
</evidence>
<evidence type="ECO:0000313" key="1">
    <source>
        <dbReference type="EMBL" id="GAA4296048.1"/>
    </source>
</evidence>
<dbReference type="EMBL" id="BAABGX010000001">
    <property type="protein sequence ID" value="GAA4296048.1"/>
    <property type="molecule type" value="Genomic_DNA"/>
</dbReference>
<proteinExistence type="predicted"/>
<gene>
    <name evidence="1" type="ORF">GCM10023183_02530</name>
</gene>
<dbReference type="Proteomes" id="UP001501844">
    <property type="component" value="Unassembled WGS sequence"/>
</dbReference>
<accession>A0ABP8F6F4</accession>
<name>A0ABP8F6F4_9BACT</name>
<evidence type="ECO:0008006" key="3">
    <source>
        <dbReference type="Google" id="ProtNLM"/>
    </source>
</evidence>
<protein>
    <recommendedName>
        <fullName evidence="3">SpoIIAA-like</fullName>
    </recommendedName>
</protein>
<dbReference type="RefSeq" id="WP_345161528.1">
    <property type="nucleotide sequence ID" value="NZ_BAABGX010000001.1"/>
</dbReference>
<sequence>MIYFENDIITIQYDEARQLVFTEWHDFANSEDYRSILNLYLKLVQEKPVKLWIGNNTKAKAIRPADQEWTAKEWAVQFAKAGQLRKMAVVVAEDLFNKMAVENMFIKAAGIVPFDTRYFQSVPDAEEWVLED</sequence>
<organism evidence="1 2">
    <name type="scientific">Nibribacter koreensis</name>
    <dbReference type="NCBI Taxonomy" id="1084519"/>
    <lineage>
        <taxon>Bacteria</taxon>
        <taxon>Pseudomonadati</taxon>
        <taxon>Bacteroidota</taxon>
        <taxon>Cytophagia</taxon>
        <taxon>Cytophagales</taxon>
        <taxon>Hymenobacteraceae</taxon>
        <taxon>Nibribacter</taxon>
    </lineage>
</organism>
<keyword evidence="2" id="KW-1185">Reference proteome</keyword>
<reference evidence="2" key="1">
    <citation type="journal article" date="2019" name="Int. J. Syst. Evol. Microbiol.">
        <title>The Global Catalogue of Microorganisms (GCM) 10K type strain sequencing project: providing services to taxonomists for standard genome sequencing and annotation.</title>
        <authorList>
            <consortium name="The Broad Institute Genomics Platform"/>
            <consortium name="The Broad Institute Genome Sequencing Center for Infectious Disease"/>
            <person name="Wu L."/>
            <person name="Ma J."/>
        </authorList>
    </citation>
    <scope>NUCLEOTIDE SEQUENCE [LARGE SCALE GENOMIC DNA]</scope>
    <source>
        <strain evidence="2">JCM 17917</strain>
    </source>
</reference>
<comment type="caution">
    <text evidence="1">The sequence shown here is derived from an EMBL/GenBank/DDBJ whole genome shotgun (WGS) entry which is preliminary data.</text>
</comment>